<evidence type="ECO:0000313" key="2">
    <source>
        <dbReference type="Proteomes" id="UP000704068"/>
    </source>
</evidence>
<gene>
    <name evidence="1" type="ORF">HXK21_04355</name>
</gene>
<comment type="caution">
    <text evidence="1">The sequence shown here is derived from an EMBL/GenBank/DDBJ whole genome shotgun (WGS) entry which is preliminary data.</text>
</comment>
<name>A0A929WZ35_9BACT</name>
<protein>
    <submittedName>
        <fullName evidence="1">DUF2851 family protein</fullName>
    </submittedName>
</protein>
<dbReference type="AlphaFoldDB" id="A0A929WZ35"/>
<reference evidence="1" key="1">
    <citation type="submission" date="2020-04" db="EMBL/GenBank/DDBJ databases">
        <title>Deep metagenomics examines the oral microbiome during advanced dental caries in children, revealing novel taxa and co-occurrences with host molecules.</title>
        <authorList>
            <person name="Baker J.L."/>
            <person name="Morton J.T."/>
            <person name="Dinis M."/>
            <person name="Alvarez R."/>
            <person name="Tran N.C."/>
            <person name="Knight R."/>
            <person name="Edlund A."/>
        </authorList>
    </citation>
    <scope>NUCLEOTIDE SEQUENCE</scope>
    <source>
        <strain evidence="1">JCVI_34_bin.1</strain>
    </source>
</reference>
<dbReference type="InterPro" id="IPR021272">
    <property type="entry name" value="DUF2851"/>
</dbReference>
<dbReference type="Proteomes" id="UP000704068">
    <property type="component" value="Unassembled WGS sequence"/>
</dbReference>
<dbReference type="Pfam" id="PF11013">
    <property type="entry name" value="DUF2851"/>
    <property type="match status" value="1"/>
</dbReference>
<evidence type="ECO:0000313" key="1">
    <source>
        <dbReference type="EMBL" id="MBF0970257.1"/>
    </source>
</evidence>
<dbReference type="EMBL" id="JABZGR010000009">
    <property type="protein sequence ID" value="MBF0970257.1"/>
    <property type="molecule type" value="Genomic_DNA"/>
</dbReference>
<organism evidence="1 2">
    <name type="scientific">Alloprevotella tannerae</name>
    <dbReference type="NCBI Taxonomy" id="76122"/>
    <lineage>
        <taxon>Bacteria</taxon>
        <taxon>Pseudomonadati</taxon>
        <taxon>Bacteroidota</taxon>
        <taxon>Bacteroidia</taxon>
        <taxon>Bacteroidales</taxon>
        <taxon>Prevotellaceae</taxon>
        <taxon>Alloprevotella</taxon>
    </lineage>
</organism>
<sequence length="441" mass="50567">MHTLMEQLLHYVWRHRLFPLRLLTTQGGERVEIIDVGLPNPHDGPDFFNAKVKIGATYWAGNVEIHDRASDWFHHGHDRDPHYNNVVLHVVREADALALTQDGKRIPQLQLEVPTYVEANYAALFAEEKYPPCFRVLPDLTTLQRTSWLAALAAERLEQKKARIDDYLRLTNRDWERCCFVALARNFGFGVNAEAFERWALNIPLSAVGKHRDNAFQVEAFFFGQAGLLDPQATPQERQDDYFRSLADEYRFLRHKFSLTPLPHDLWRFLRLRPQNFPHVRIAQLVNLYHSNQVNLSRLLEAASAADLRALLQTSVTPYWETHYTFGLPSKAGRKALQTSALDLLLINTAVPLLFAFGRSHRDERMCERALRLMESIAPERNSIVKAWADVGLKARSAAESQALLRLKRDYCQRKACLDCRFGAAYLQMGAPDAAGAQLDR</sequence>
<accession>A0A929WZ35</accession>
<proteinExistence type="predicted"/>